<gene>
    <name evidence="1" type="ORF">FPZ45_00380</name>
</gene>
<protein>
    <submittedName>
        <fullName evidence="1">Spore coat protein CotH</fullName>
    </submittedName>
</protein>
<dbReference type="Proteomes" id="UP000316330">
    <property type="component" value="Unassembled WGS sequence"/>
</dbReference>
<sequence length="351" mass="40247">MPLPVIALSISDSAMRDLDKNLWNGIYVPAKMKNNSKTSAVSIRYRGGHTRDYPKKSYEIVRDRRTFHYNAEFDDPSLIRNALSLAFFPMIGVPAPRTKHVRLFVNGEPKGVYLEIEGVERAFFRRRNLGISSLFYAVNNRADFGLISSESNRRKRSLLAGYEFRLGASSEKTRLKSFIKGLNVLRGPSGEAFIRSRLDADNYLRWLAGAALTGNFDGFEQNYAIYRGGKKGKFRMIPWDYEGTWGRDCYGKIVASDLVPVSGYNALTRRLLAYPIARKKYRSILREALEGPFAEKRLMPIVEDMMNGISPYVREDRTRKWTYGEFAREPLIIHDYIRARRAIVAKELGNQ</sequence>
<comment type="caution">
    <text evidence="1">The sequence shown here is derived from an EMBL/GenBank/DDBJ whole genome shotgun (WGS) entry which is preliminary data.</text>
</comment>
<organism evidence="1 2">
    <name type="scientific">Cohnella terricola</name>
    <dbReference type="NCBI Taxonomy" id="1289167"/>
    <lineage>
        <taxon>Bacteria</taxon>
        <taxon>Bacillati</taxon>
        <taxon>Bacillota</taxon>
        <taxon>Bacilli</taxon>
        <taxon>Bacillales</taxon>
        <taxon>Paenibacillaceae</taxon>
        <taxon>Cohnella</taxon>
    </lineage>
</organism>
<name>A0A559JXK5_9BACL</name>
<dbReference type="PANTHER" id="PTHR40050:SF1">
    <property type="entry name" value="INNER SPORE COAT PROTEIN H"/>
    <property type="match status" value="1"/>
</dbReference>
<reference evidence="1 2" key="1">
    <citation type="submission" date="2019-07" db="EMBL/GenBank/DDBJ databases">
        <authorList>
            <person name="Kim J."/>
        </authorList>
    </citation>
    <scope>NUCLEOTIDE SEQUENCE [LARGE SCALE GENOMIC DNA]</scope>
    <source>
        <strain evidence="1 2">G13</strain>
    </source>
</reference>
<accession>A0A559JXK5</accession>
<dbReference type="InterPro" id="IPR014867">
    <property type="entry name" value="Spore_coat_CotH_CotH2/3/7"/>
</dbReference>
<dbReference type="Pfam" id="PF08757">
    <property type="entry name" value="CotH"/>
    <property type="match status" value="1"/>
</dbReference>
<keyword evidence="2" id="KW-1185">Reference proteome</keyword>
<evidence type="ECO:0000313" key="2">
    <source>
        <dbReference type="Proteomes" id="UP000316330"/>
    </source>
</evidence>
<evidence type="ECO:0000313" key="1">
    <source>
        <dbReference type="EMBL" id="TVY04612.1"/>
    </source>
</evidence>
<dbReference type="AlphaFoldDB" id="A0A559JXK5"/>
<dbReference type="EMBL" id="VNJJ01000001">
    <property type="protein sequence ID" value="TVY04612.1"/>
    <property type="molecule type" value="Genomic_DNA"/>
</dbReference>
<keyword evidence="1" id="KW-0946">Virion</keyword>
<proteinExistence type="predicted"/>
<dbReference type="PANTHER" id="PTHR40050">
    <property type="entry name" value="INNER SPORE COAT PROTEIN H"/>
    <property type="match status" value="1"/>
</dbReference>
<keyword evidence="1" id="KW-0167">Capsid protein</keyword>
<dbReference type="OrthoDB" id="3235126at2"/>